<dbReference type="Proteomes" id="UP001179361">
    <property type="component" value="Unassembled WGS sequence"/>
</dbReference>
<keyword evidence="5" id="KW-0862">Zinc</keyword>
<name>A0ABS8QCS6_9BURK</name>
<keyword evidence="6 8" id="KW-1133">Transmembrane helix</keyword>
<comment type="similarity">
    <text evidence="2">Belongs to the ZIP transporter (TC 2.A.5) family.</text>
</comment>
<comment type="caution">
    <text evidence="9">The sequence shown here is derived from an EMBL/GenBank/DDBJ whole genome shotgun (WGS) entry which is preliminary data.</text>
</comment>
<feature type="transmembrane region" description="Helical" evidence="8">
    <location>
        <begin position="33"/>
        <end position="52"/>
    </location>
</feature>
<feature type="transmembrane region" description="Helical" evidence="8">
    <location>
        <begin position="247"/>
        <end position="277"/>
    </location>
</feature>
<comment type="subcellular location">
    <subcellularLocation>
        <location evidence="1">Cell membrane</location>
        <topology evidence="1">Multi-pass membrane protein</topology>
    </subcellularLocation>
</comment>
<feature type="transmembrane region" description="Helical" evidence="8">
    <location>
        <begin position="289"/>
        <end position="307"/>
    </location>
</feature>
<evidence type="ECO:0000256" key="7">
    <source>
        <dbReference type="ARBA" id="ARBA00023136"/>
    </source>
</evidence>
<feature type="transmembrane region" description="Helical" evidence="8">
    <location>
        <begin position="172"/>
        <end position="195"/>
    </location>
</feature>
<organism evidence="9 10">
    <name type="scientific">Massilia phyllostachyos</name>
    <dbReference type="NCBI Taxonomy" id="2898585"/>
    <lineage>
        <taxon>Bacteria</taxon>
        <taxon>Pseudomonadati</taxon>
        <taxon>Pseudomonadota</taxon>
        <taxon>Betaproteobacteria</taxon>
        <taxon>Burkholderiales</taxon>
        <taxon>Oxalobacteraceae</taxon>
        <taxon>Telluria group</taxon>
        <taxon>Massilia</taxon>
    </lineage>
</organism>
<accession>A0ABS8QCS6</accession>
<sequence>MNFHIDKTRETSSLGNGLIAARGLLRLLTVRRVIGFLICSVGGALLLGSLAEQIMNADPRMHRALIGGSTAAAATALGTLPVLFAQNFSKRTYDCFLGFGAGIMLGATAFSLVIPSLNAAKAAGAGNWEASLLAGAGIMAGAMAILLLGRAVSSHGVLDPGTDGVSLRRAWIFVWAVALHNVPEGLAIGVAHAGIDLDKANSLTTGISIQDVPEGLVVALALRTVGYGRLTSVGLGIASGLAEPVAAAFGVALIGIASGLLPIALAAAGGAMLFVIVNDVIPESRQSGNGTWASIALLIGFILMTVLDTALA</sequence>
<evidence type="ECO:0000256" key="1">
    <source>
        <dbReference type="ARBA" id="ARBA00004651"/>
    </source>
</evidence>
<evidence type="ECO:0000313" key="10">
    <source>
        <dbReference type="Proteomes" id="UP001179361"/>
    </source>
</evidence>
<dbReference type="PANTHER" id="PTHR11040:SF211">
    <property type="entry name" value="ZINC TRANSPORTER ZIP11"/>
    <property type="match status" value="1"/>
</dbReference>
<reference evidence="9" key="1">
    <citation type="submission" date="2021-11" db="EMBL/GenBank/DDBJ databases">
        <title>The complete genome of Massilia sp sp. G4R7.</title>
        <authorList>
            <person name="Liu L."/>
            <person name="Yue J."/>
            <person name="Yuan J."/>
            <person name="Yang F."/>
            <person name="Li L."/>
        </authorList>
    </citation>
    <scope>NUCLEOTIDE SEQUENCE</scope>
    <source>
        <strain evidence="9">G4R7</strain>
    </source>
</reference>
<evidence type="ECO:0000256" key="4">
    <source>
        <dbReference type="ARBA" id="ARBA00022692"/>
    </source>
</evidence>
<evidence type="ECO:0000256" key="5">
    <source>
        <dbReference type="ARBA" id="ARBA00022833"/>
    </source>
</evidence>
<feature type="transmembrane region" description="Helical" evidence="8">
    <location>
        <begin position="96"/>
        <end position="120"/>
    </location>
</feature>
<dbReference type="Pfam" id="PF02535">
    <property type="entry name" value="Zip"/>
    <property type="match status" value="1"/>
</dbReference>
<keyword evidence="10" id="KW-1185">Reference proteome</keyword>
<feature type="transmembrane region" description="Helical" evidence="8">
    <location>
        <begin position="64"/>
        <end position="84"/>
    </location>
</feature>
<protein>
    <submittedName>
        <fullName evidence="9">ZIP family metal transporter</fullName>
    </submittedName>
</protein>
<keyword evidence="4 8" id="KW-0812">Transmembrane</keyword>
<evidence type="ECO:0000256" key="8">
    <source>
        <dbReference type="SAM" id="Phobius"/>
    </source>
</evidence>
<dbReference type="InterPro" id="IPR003689">
    <property type="entry name" value="ZIP"/>
</dbReference>
<gene>
    <name evidence="9" type="ORF">LQ564_25000</name>
</gene>
<evidence type="ECO:0000313" key="9">
    <source>
        <dbReference type="EMBL" id="MCD2519567.1"/>
    </source>
</evidence>
<dbReference type="EMBL" id="JAJNOC010000015">
    <property type="protein sequence ID" value="MCD2519567.1"/>
    <property type="molecule type" value="Genomic_DNA"/>
</dbReference>
<keyword evidence="7 8" id="KW-0472">Membrane</keyword>
<keyword evidence="3" id="KW-1003">Cell membrane</keyword>
<proteinExistence type="inferred from homology"/>
<dbReference type="PANTHER" id="PTHR11040">
    <property type="entry name" value="ZINC/IRON TRANSPORTER"/>
    <property type="match status" value="1"/>
</dbReference>
<dbReference type="RefSeq" id="WP_231060834.1">
    <property type="nucleotide sequence ID" value="NZ_JAJNOC010000015.1"/>
</dbReference>
<feature type="transmembrane region" description="Helical" evidence="8">
    <location>
        <begin position="132"/>
        <end position="152"/>
    </location>
</feature>
<evidence type="ECO:0000256" key="3">
    <source>
        <dbReference type="ARBA" id="ARBA00022475"/>
    </source>
</evidence>
<evidence type="ECO:0000256" key="6">
    <source>
        <dbReference type="ARBA" id="ARBA00022989"/>
    </source>
</evidence>
<evidence type="ECO:0000256" key="2">
    <source>
        <dbReference type="ARBA" id="ARBA00006939"/>
    </source>
</evidence>